<dbReference type="Proteomes" id="UP000027265">
    <property type="component" value="Unassembled WGS sequence"/>
</dbReference>
<sequence length="190" mass="20756">MQLPIPLSIPTTPLTAAPGVVHLLLVGSQTIAATTSKNILPPPLPSATPASVGQTTLPLPSHSFSQPSQTLLATSASPRSVMLLQAQVVTVWEHWPKWMLEGVGYMWRFKLGLKWRVCVSLYVEMERHLGFVEKGPALTAPGIPDAVKKWKMSRYPWSDTKASFSESSASTVQDHIAKSTAWWTVMQPSA</sequence>
<protein>
    <submittedName>
        <fullName evidence="1">Uncharacterized protein</fullName>
    </submittedName>
</protein>
<reference evidence="2" key="1">
    <citation type="journal article" date="2014" name="Proc. Natl. Acad. Sci. U.S.A.">
        <title>Extensive sampling of basidiomycete genomes demonstrates inadequacy of the white-rot/brown-rot paradigm for wood decay fungi.</title>
        <authorList>
            <person name="Riley R."/>
            <person name="Salamov A.A."/>
            <person name="Brown D.W."/>
            <person name="Nagy L.G."/>
            <person name="Floudas D."/>
            <person name="Held B.W."/>
            <person name="Levasseur A."/>
            <person name="Lombard V."/>
            <person name="Morin E."/>
            <person name="Otillar R."/>
            <person name="Lindquist E.A."/>
            <person name="Sun H."/>
            <person name="LaButti K.M."/>
            <person name="Schmutz J."/>
            <person name="Jabbour D."/>
            <person name="Luo H."/>
            <person name="Baker S.E."/>
            <person name="Pisabarro A.G."/>
            <person name="Walton J.D."/>
            <person name="Blanchette R.A."/>
            <person name="Henrissat B."/>
            <person name="Martin F."/>
            <person name="Cullen D."/>
            <person name="Hibbett D.S."/>
            <person name="Grigoriev I.V."/>
        </authorList>
    </citation>
    <scope>NUCLEOTIDE SEQUENCE [LARGE SCALE GENOMIC DNA]</scope>
    <source>
        <strain evidence="2">MUCL 33604</strain>
    </source>
</reference>
<evidence type="ECO:0000313" key="1">
    <source>
        <dbReference type="EMBL" id="KDQ64003.1"/>
    </source>
</evidence>
<accession>A0A067QAC5</accession>
<dbReference type="InParanoid" id="A0A067QAC5"/>
<dbReference type="HOGENOM" id="CLU_1428190_0_0_1"/>
<dbReference type="EMBL" id="KL197709">
    <property type="protein sequence ID" value="KDQ64003.1"/>
    <property type="molecule type" value="Genomic_DNA"/>
</dbReference>
<organism evidence="1 2">
    <name type="scientific">Jaapia argillacea MUCL 33604</name>
    <dbReference type="NCBI Taxonomy" id="933084"/>
    <lineage>
        <taxon>Eukaryota</taxon>
        <taxon>Fungi</taxon>
        <taxon>Dikarya</taxon>
        <taxon>Basidiomycota</taxon>
        <taxon>Agaricomycotina</taxon>
        <taxon>Agaricomycetes</taxon>
        <taxon>Agaricomycetidae</taxon>
        <taxon>Jaapiales</taxon>
        <taxon>Jaapiaceae</taxon>
        <taxon>Jaapia</taxon>
    </lineage>
</organism>
<dbReference type="AlphaFoldDB" id="A0A067QAC5"/>
<evidence type="ECO:0000313" key="2">
    <source>
        <dbReference type="Proteomes" id="UP000027265"/>
    </source>
</evidence>
<proteinExistence type="predicted"/>
<gene>
    <name evidence="1" type="ORF">JAAARDRAFT_187388</name>
</gene>
<name>A0A067QAC5_9AGAM</name>
<keyword evidence="2" id="KW-1185">Reference proteome</keyword>